<sequence>MESCNRLFNCKEVHNIHRHSQLKPSRHQVRELLTQFFNSRCFAGRYGRRLHTEDDTSDDVVGVRYV</sequence>
<dbReference type="Proteomes" id="UP001458880">
    <property type="component" value="Unassembled WGS sequence"/>
</dbReference>
<dbReference type="EMBL" id="JASPKY010000920">
    <property type="protein sequence ID" value="KAK9680238.1"/>
    <property type="molecule type" value="Genomic_DNA"/>
</dbReference>
<accession>A0AAW1HUI7</accession>
<reference evidence="1 2" key="1">
    <citation type="journal article" date="2024" name="BMC Genomics">
        <title>De novo assembly and annotation of Popillia japonica's genome with initial clues to its potential as an invasive pest.</title>
        <authorList>
            <person name="Cucini C."/>
            <person name="Boschi S."/>
            <person name="Funari R."/>
            <person name="Cardaioli E."/>
            <person name="Iannotti N."/>
            <person name="Marturano G."/>
            <person name="Paoli F."/>
            <person name="Bruttini M."/>
            <person name="Carapelli A."/>
            <person name="Frati F."/>
            <person name="Nardi F."/>
        </authorList>
    </citation>
    <scope>NUCLEOTIDE SEQUENCE [LARGE SCALE GENOMIC DNA]</scope>
    <source>
        <strain evidence="1">DMR45628</strain>
    </source>
</reference>
<protein>
    <submittedName>
        <fullName evidence="1">Uncharacterized protein</fullName>
    </submittedName>
</protein>
<dbReference type="AlphaFoldDB" id="A0AAW1HUI7"/>
<keyword evidence="2" id="KW-1185">Reference proteome</keyword>
<name>A0AAW1HUI7_POPJA</name>
<organism evidence="1 2">
    <name type="scientific">Popillia japonica</name>
    <name type="common">Japanese beetle</name>
    <dbReference type="NCBI Taxonomy" id="7064"/>
    <lineage>
        <taxon>Eukaryota</taxon>
        <taxon>Metazoa</taxon>
        <taxon>Ecdysozoa</taxon>
        <taxon>Arthropoda</taxon>
        <taxon>Hexapoda</taxon>
        <taxon>Insecta</taxon>
        <taxon>Pterygota</taxon>
        <taxon>Neoptera</taxon>
        <taxon>Endopterygota</taxon>
        <taxon>Coleoptera</taxon>
        <taxon>Polyphaga</taxon>
        <taxon>Scarabaeiformia</taxon>
        <taxon>Scarabaeidae</taxon>
        <taxon>Rutelinae</taxon>
        <taxon>Popillia</taxon>
    </lineage>
</organism>
<evidence type="ECO:0000313" key="1">
    <source>
        <dbReference type="EMBL" id="KAK9680238.1"/>
    </source>
</evidence>
<proteinExistence type="predicted"/>
<gene>
    <name evidence="1" type="ORF">QE152_g39256</name>
</gene>
<comment type="caution">
    <text evidence="1">The sequence shown here is derived from an EMBL/GenBank/DDBJ whole genome shotgun (WGS) entry which is preliminary data.</text>
</comment>
<evidence type="ECO:0000313" key="2">
    <source>
        <dbReference type="Proteomes" id="UP001458880"/>
    </source>
</evidence>